<evidence type="ECO:0000256" key="1">
    <source>
        <dbReference type="SAM" id="MobiDB-lite"/>
    </source>
</evidence>
<feature type="region of interest" description="Disordered" evidence="1">
    <location>
        <begin position="345"/>
        <end position="373"/>
    </location>
</feature>
<dbReference type="EMBL" id="BSDZ01000005">
    <property type="protein sequence ID" value="GLI60229.1"/>
    <property type="molecule type" value="Genomic_DNA"/>
</dbReference>
<sequence>MRAHIPFVIVTILVAYGSISLGITNDEVIGLRPNKIAAGAASRRVIAQLPESDEVASILQGAILKSFVGWSIMGDTAPLKDQDGAEYDEEASEQKLLSQMKQLLLMVGNLLRPDKGCRGKMGSDMRILSRSAACPAAAPELRQGSTSSFLDSILQTYPGGPTDREALIAWAAAATAFLEEHRRLQRQHRKIAQRQGMDPAAAALAQQNAAPVGTAAEGTAASSPAPAKANPVAMTATGPSTAEAFHTKSSAHNPPAGASAKPTSMLAGSLEETADMPRPSLSGDHQQGMQQHRQQRRRQRQRCRRHLLEASSGDGTAWPGEGRGDDDSRLSRIVMFRGRDLTTAARGRHAHDAPFSTAGKRRRLKEPGVTDGSAQNVTHHMSATATASTVGGLPLVRRVLLAQLLLGWATELRRELPPTPEVATAVAQVLAKLYYIHVDSVVDRAALEYFHISKAGGTSWTAAAKANGCSVPRARAARTPEFDDDCRWFDPEVLVQMGHTEVQAARTFVCPRYGIIERRSPVRDCSRRLDHFRRTGLQYTANEYTLHGGRDDMYGTHICPQFVTVATIREPLGRLVSNIRYMMVQMKRDKAMSVETFSKHFCNRSAADWEVYSPPVADNYNIRTLVGERAFHSRLYEIGEAHETVAKQLLMQFDLLLDLNAGDKAALLLMRAGLGWNTTLANVHIWSSEKLAKKGSLDFNTCRMGDLELLLARQVYDQRWYSFGHALSHLDQLFLSTAVQLGLQPWPEDWQERQLGPIPEDGVVHSKCGLVGLVPPQQHPHRPAPAIANLHQRSPPPGQPI</sequence>
<keyword evidence="3" id="KW-1185">Reference proteome</keyword>
<comment type="caution">
    <text evidence="2">The sequence shown here is derived from an EMBL/GenBank/DDBJ whole genome shotgun (WGS) entry which is preliminary data.</text>
</comment>
<gene>
    <name evidence="2" type="ORF">VaNZ11_002317</name>
</gene>
<feature type="compositionally biased region" description="Basic residues" evidence="1">
    <location>
        <begin position="293"/>
        <end position="305"/>
    </location>
</feature>
<reference evidence="2 3" key="1">
    <citation type="journal article" date="2023" name="IScience">
        <title>Expanded male sex-determining region conserved during the evolution of homothallism in the green alga Volvox.</title>
        <authorList>
            <person name="Yamamoto K."/>
            <person name="Matsuzaki R."/>
            <person name="Mahakham W."/>
            <person name="Heman W."/>
            <person name="Sekimoto H."/>
            <person name="Kawachi M."/>
            <person name="Minakuchi Y."/>
            <person name="Toyoda A."/>
            <person name="Nozaki H."/>
        </authorList>
    </citation>
    <scope>NUCLEOTIDE SEQUENCE [LARGE SCALE GENOMIC DNA]</scope>
    <source>
        <strain evidence="2 3">NIES-4468</strain>
    </source>
</reference>
<evidence type="ECO:0000313" key="2">
    <source>
        <dbReference type="EMBL" id="GLI60229.1"/>
    </source>
</evidence>
<name>A0ABQ5RSK2_9CHLO</name>
<evidence type="ECO:0000313" key="3">
    <source>
        <dbReference type="Proteomes" id="UP001165090"/>
    </source>
</evidence>
<accession>A0ABQ5RSK2</accession>
<feature type="compositionally biased region" description="Low complexity" evidence="1">
    <location>
        <begin position="200"/>
        <end position="210"/>
    </location>
</feature>
<protein>
    <recommendedName>
        <fullName evidence="4">Sulfotransferase</fullName>
    </recommendedName>
</protein>
<feature type="region of interest" description="Disordered" evidence="1">
    <location>
        <begin position="781"/>
        <end position="801"/>
    </location>
</feature>
<proteinExistence type="predicted"/>
<feature type="region of interest" description="Disordered" evidence="1">
    <location>
        <begin position="188"/>
        <end position="328"/>
    </location>
</feature>
<dbReference type="Proteomes" id="UP001165090">
    <property type="component" value="Unassembled WGS sequence"/>
</dbReference>
<evidence type="ECO:0008006" key="4">
    <source>
        <dbReference type="Google" id="ProtNLM"/>
    </source>
</evidence>
<feature type="compositionally biased region" description="Low complexity" evidence="1">
    <location>
        <begin position="220"/>
        <end position="233"/>
    </location>
</feature>
<organism evidence="2 3">
    <name type="scientific">Volvox africanus</name>
    <dbReference type="NCBI Taxonomy" id="51714"/>
    <lineage>
        <taxon>Eukaryota</taxon>
        <taxon>Viridiplantae</taxon>
        <taxon>Chlorophyta</taxon>
        <taxon>core chlorophytes</taxon>
        <taxon>Chlorophyceae</taxon>
        <taxon>CS clade</taxon>
        <taxon>Chlamydomonadales</taxon>
        <taxon>Volvocaceae</taxon>
        <taxon>Volvox</taxon>
    </lineage>
</organism>